<keyword evidence="3" id="KW-1185">Reference proteome</keyword>
<comment type="caution">
    <text evidence="2">The sequence shown here is derived from an EMBL/GenBank/DDBJ whole genome shotgun (WGS) entry which is preliminary data.</text>
</comment>
<proteinExistence type="predicted"/>
<evidence type="ECO:0000313" key="2">
    <source>
        <dbReference type="EMBL" id="KZM71175.1"/>
    </source>
</evidence>
<dbReference type="STRING" id="455432.AWN90_38530"/>
<dbReference type="Pfam" id="PF19614">
    <property type="entry name" value="DUF6119"/>
    <property type="match status" value="1"/>
</dbReference>
<sequence length="508" mass="56361">MVSGAKPPERAEWCPAAEGLTGLPVSVTTSQTGGLLLTRTTGRLYALTYGSLGHHILDPAYRDDDFGLGFAVRCLDETDVTRFRNEIMDRRGRVEDYTVLGGSDIAGFGLDKFSALVRRICGGAHLNLTAKSHTSRTVRVECSGHAIKLPLATTPAQFLADLAEIERVCDKEDPLDGLAFVHRFRKLNKNSPAALAADEVLAKLLGDPSNARLGITLPDNCVGYYGAARSFRITLGGSATVFGEIDLAVLLERIRDRDEHRRLQDLHRLRITMYQDAGQTMLIGPETRGTDWLVAEVESDDERYYYGQGSWHEIGAWYLETLREELDELLSATTEVTVPAWPKGKRRTSGPKKGQDSHDEDWFNRKLAEQASYQLFDKKNSVTGFYRGGGLEICDVLGPDCELICVKKATSSAPLSHLFAQAINAVTALRNDRDVAKKFRDRIARHNPDHPMVRDIGTLKVVFAILLNDGEEITTDSLFPFSQISLVRSLIELRTMNAEVRVVAIRRS</sequence>
<evidence type="ECO:0008006" key="4">
    <source>
        <dbReference type="Google" id="ProtNLM"/>
    </source>
</evidence>
<evidence type="ECO:0000256" key="1">
    <source>
        <dbReference type="SAM" id="MobiDB-lite"/>
    </source>
</evidence>
<accession>A0A164K9F9</accession>
<dbReference type="AlphaFoldDB" id="A0A164K9F9"/>
<reference evidence="2 3" key="1">
    <citation type="submission" date="2016-04" db="EMBL/GenBank/DDBJ databases">
        <authorList>
            <person name="Evans L.H."/>
            <person name="Alamgir A."/>
            <person name="Owens N."/>
            <person name="Weber N.D."/>
            <person name="Virtaneva K."/>
            <person name="Barbian K."/>
            <person name="Babar A."/>
            <person name="Rosenke K."/>
        </authorList>
    </citation>
    <scope>NUCLEOTIDE SEQUENCE [LARGE SCALE GENOMIC DNA]</scope>
    <source>
        <strain evidence="2 3">IFM 0406</strain>
    </source>
</reference>
<dbReference type="Proteomes" id="UP000076512">
    <property type="component" value="Unassembled WGS sequence"/>
</dbReference>
<dbReference type="NCBIfam" id="TIGR04141">
    <property type="entry name" value="TIGR04141 family sporadically distributed protein"/>
    <property type="match status" value="1"/>
</dbReference>
<dbReference type="InterPro" id="IPR026487">
    <property type="entry name" value="CHP04141"/>
</dbReference>
<organism evidence="2 3">
    <name type="scientific">Nocardia terpenica</name>
    <dbReference type="NCBI Taxonomy" id="455432"/>
    <lineage>
        <taxon>Bacteria</taxon>
        <taxon>Bacillati</taxon>
        <taxon>Actinomycetota</taxon>
        <taxon>Actinomycetes</taxon>
        <taxon>Mycobacteriales</taxon>
        <taxon>Nocardiaceae</taxon>
        <taxon>Nocardia</taxon>
    </lineage>
</organism>
<name>A0A164K9F9_9NOCA</name>
<feature type="region of interest" description="Disordered" evidence="1">
    <location>
        <begin position="341"/>
        <end position="360"/>
    </location>
</feature>
<evidence type="ECO:0000313" key="3">
    <source>
        <dbReference type="Proteomes" id="UP000076512"/>
    </source>
</evidence>
<dbReference type="EMBL" id="LWGR01000013">
    <property type="protein sequence ID" value="KZM71175.1"/>
    <property type="molecule type" value="Genomic_DNA"/>
</dbReference>
<protein>
    <recommendedName>
        <fullName evidence="4">Sporadically distributed protein, TIGR04141 family</fullName>
    </recommendedName>
</protein>
<gene>
    <name evidence="2" type="ORF">AWN90_38530</name>
</gene>